<evidence type="ECO:0000259" key="12">
    <source>
        <dbReference type="Pfam" id="PF02366"/>
    </source>
</evidence>
<dbReference type="EMBL" id="CP035806">
    <property type="protein sequence ID" value="QBE50234.1"/>
    <property type="molecule type" value="Genomic_DNA"/>
</dbReference>
<evidence type="ECO:0000256" key="6">
    <source>
        <dbReference type="ARBA" id="ARBA00022692"/>
    </source>
</evidence>
<dbReference type="InterPro" id="IPR027005">
    <property type="entry name" value="PMT-like"/>
</dbReference>
<evidence type="ECO:0000256" key="2">
    <source>
        <dbReference type="ARBA" id="ARBA00004922"/>
    </source>
</evidence>
<dbReference type="KEGG" id="ltr:EVS81_06665"/>
<proteinExistence type="inferred from homology"/>
<evidence type="ECO:0000256" key="3">
    <source>
        <dbReference type="ARBA" id="ARBA00007222"/>
    </source>
</evidence>
<dbReference type="Proteomes" id="UP000289260">
    <property type="component" value="Chromosome"/>
</dbReference>
<comment type="pathway">
    <text evidence="2 10">Protein modification; protein glycosylation.</text>
</comment>
<keyword evidence="5 10" id="KW-0808">Transferase</keyword>
<evidence type="ECO:0000256" key="11">
    <source>
        <dbReference type="SAM" id="MobiDB-lite"/>
    </source>
</evidence>
<comment type="similarity">
    <text evidence="3 10">Belongs to the glycosyltransferase 39 family.</text>
</comment>
<feature type="transmembrane region" description="Helical" evidence="10">
    <location>
        <begin position="413"/>
        <end position="431"/>
    </location>
</feature>
<evidence type="ECO:0000313" key="14">
    <source>
        <dbReference type="EMBL" id="QBE50234.1"/>
    </source>
</evidence>
<feature type="transmembrane region" description="Helical" evidence="10">
    <location>
        <begin position="115"/>
        <end position="133"/>
    </location>
</feature>
<evidence type="ECO:0000256" key="8">
    <source>
        <dbReference type="ARBA" id="ARBA00023136"/>
    </source>
</evidence>
<protein>
    <recommendedName>
        <fullName evidence="9 10">Polyprenol-phosphate-mannose--protein mannosyltransferase</fullName>
        <ecNumber evidence="10">2.4.1.-</ecNumber>
    </recommendedName>
</protein>
<keyword evidence="6 10" id="KW-0812">Transmembrane</keyword>
<keyword evidence="10" id="KW-1003">Cell membrane</keyword>
<keyword evidence="7 10" id="KW-1133">Transmembrane helix</keyword>
<feature type="domain" description="Protein O-mannosyl-transferase C-terminal four TM" evidence="13">
    <location>
        <begin position="314"/>
        <end position="531"/>
    </location>
</feature>
<dbReference type="OrthoDB" id="9776737at2"/>
<evidence type="ECO:0000259" key="13">
    <source>
        <dbReference type="Pfam" id="PF16192"/>
    </source>
</evidence>
<evidence type="ECO:0000256" key="7">
    <source>
        <dbReference type="ARBA" id="ARBA00022989"/>
    </source>
</evidence>
<keyword evidence="8 10" id="KW-0472">Membrane</keyword>
<feature type="transmembrane region" description="Helical" evidence="10">
    <location>
        <begin position="139"/>
        <end position="156"/>
    </location>
</feature>
<sequence length="532" mass="56242">MLGIAAILRFWALSRPDTLVFDELYYVRDAISQVAHGFPTVWPDADPDMSGSRATGFTDAPANAVHPPLGKWLIGLGVLLFGPGSGWGWRSAVALAGVATVAVVMRLGWLLSRSLAIACVAGLLLAVDGVHVVLTRVGLLDGLLTLFVALGALFVWRDGERTIGRGIAWRRIVWQRPWLLAAGAAFGAAAAIKWSGLYPLAFFLVYATVRDLLARLRDAREEGRARDGGIPADTRSAEHAAGSGATPGAGSGSVVTRATRGAVVTRTALQALVAAAIALPAAGLVYLASWAGWIVQPGGWGRTPGVPWPVALARYHAGMLDWHSTLSAPHPYQSHPLTWPLALVPTAMYESHWSDGCPWAACVAAISPLPNPLVTWGGAVALLVLAVIAIRRLVHARDPGRHAGPARTVPDPLVVAAAFVVTGYLSGWLPWVLTFSRSAVFQFYAVVLTPFSALALALLLGLLSGIPLRAAWGARSGARPAAGAEELAGRRVAVAIFLAAAVVLAALFFPVWSGMPVAEWFWRAHLWLPGWG</sequence>
<evidence type="ECO:0000313" key="15">
    <source>
        <dbReference type="Proteomes" id="UP000289260"/>
    </source>
</evidence>
<feature type="transmembrane region" description="Helical" evidence="10">
    <location>
        <begin position="373"/>
        <end position="393"/>
    </location>
</feature>
<feature type="transmembrane region" description="Helical" evidence="10">
    <location>
        <begin position="271"/>
        <end position="295"/>
    </location>
</feature>
<dbReference type="EC" id="2.4.1.-" evidence="10"/>
<dbReference type="UniPathway" id="UPA00378"/>
<dbReference type="GO" id="GO:0005886">
    <property type="term" value="C:plasma membrane"/>
    <property type="evidence" value="ECO:0007669"/>
    <property type="project" value="UniProtKB-SubCell"/>
</dbReference>
<evidence type="ECO:0000256" key="1">
    <source>
        <dbReference type="ARBA" id="ARBA00004127"/>
    </source>
</evidence>
<feature type="region of interest" description="Disordered" evidence="11">
    <location>
        <begin position="225"/>
        <end position="253"/>
    </location>
</feature>
<dbReference type="Pfam" id="PF16192">
    <property type="entry name" value="PMT_4TMC"/>
    <property type="match status" value="1"/>
</dbReference>
<reference evidence="14 15" key="1">
    <citation type="submission" date="2019-02" db="EMBL/GenBank/DDBJ databases">
        <authorList>
            <person name="Sun L."/>
            <person name="Pan D."/>
            <person name="Wu X."/>
        </authorList>
    </citation>
    <scope>NUCLEOTIDE SEQUENCE [LARGE SCALE GENOMIC DNA]</scope>
    <source>
        <strain evidence="14 15">JW-1</strain>
    </source>
</reference>
<dbReference type="PANTHER" id="PTHR10050">
    <property type="entry name" value="DOLICHYL-PHOSPHATE-MANNOSE--PROTEIN MANNOSYLTRANSFERASE"/>
    <property type="match status" value="1"/>
</dbReference>
<accession>A0A4P6KKR4</accession>
<feature type="transmembrane region" description="Helical" evidence="10">
    <location>
        <begin position="492"/>
        <end position="512"/>
    </location>
</feature>
<evidence type="ECO:0000256" key="4">
    <source>
        <dbReference type="ARBA" id="ARBA00022676"/>
    </source>
</evidence>
<comment type="function">
    <text evidence="10">Protein O-mannosyltransferase that catalyzes the transfer of a single mannose residue from a polyprenol phospho-mannosyl lipidic donor to the hydroxyl group of selected serine and threonine residues in acceptor proteins.</text>
</comment>
<evidence type="ECO:0000256" key="5">
    <source>
        <dbReference type="ARBA" id="ARBA00022679"/>
    </source>
</evidence>
<organism evidence="14 15">
    <name type="scientific">Leucobacter triazinivorans</name>
    <dbReference type="NCBI Taxonomy" id="1784719"/>
    <lineage>
        <taxon>Bacteria</taxon>
        <taxon>Bacillati</taxon>
        <taxon>Actinomycetota</taxon>
        <taxon>Actinomycetes</taxon>
        <taxon>Micrococcales</taxon>
        <taxon>Microbacteriaceae</taxon>
        <taxon>Leucobacter</taxon>
    </lineage>
</organism>
<gene>
    <name evidence="14" type="ORF">EVS81_06665</name>
</gene>
<dbReference type="GO" id="GO:0004169">
    <property type="term" value="F:dolichyl-phosphate-mannose-protein mannosyltransferase activity"/>
    <property type="evidence" value="ECO:0007669"/>
    <property type="project" value="UniProtKB-UniRule"/>
</dbReference>
<keyword evidence="4 10" id="KW-0328">Glycosyltransferase</keyword>
<dbReference type="InterPro" id="IPR003342">
    <property type="entry name" value="ArnT-like_N"/>
</dbReference>
<dbReference type="InterPro" id="IPR032421">
    <property type="entry name" value="PMT_4TMC"/>
</dbReference>
<dbReference type="PANTHER" id="PTHR10050:SF46">
    <property type="entry name" value="PROTEIN O-MANNOSYL-TRANSFERASE 2"/>
    <property type="match status" value="1"/>
</dbReference>
<evidence type="ECO:0000256" key="9">
    <source>
        <dbReference type="ARBA" id="ARBA00093617"/>
    </source>
</evidence>
<evidence type="ECO:0000256" key="10">
    <source>
        <dbReference type="RuleBase" id="RU367007"/>
    </source>
</evidence>
<name>A0A4P6KKR4_9MICO</name>
<feature type="domain" description="ArnT-like N-terminal" evidence="12">
    <location>
        <begin position="83"/>
        <end position="210"/>
    </location>
</feature>
<dbReference type="Pfam" id="PF02366">
    <property type="entry name" value="PMT"/>
    <property type="match status" value="1"/>
</dbReference>
<dbReference type="GO" id="GO:0012505">
    <property type="term" value="C:endomembrane system"/>
    <property type="evidence" value="ECO:0007669"/>
    <property type="project" value="UniProtKB-SubCell"/>
</dbReference>
<keyword evidence="15" id="KW-1185">Reference proteome</keyword>
<dbReference type="AlphaFoldDB" id="A0A4P6KKR4"/>
<comment type="subcellular location">
    <subcellularLocation>
        <location evidence="10">Cell membrane</location>
    </subcellularLocation>
    <subcellularLocation>
        <location evidence="1">Endomembrane system</location>
        <topology evidence="1">Multi-pass membrane protein</topology>
    </subcellularLocation>
</comment>
<feature type="transmembrane region" description="Helical" evidence="10">
    <location>
        <begin position="443"/>
        <end position="471"/>
    </location>
</feature>